<feature type="non-terminal residue" evidence="1">
    <location>
        <position position="442"/>
    </location>
</feature>
<accession>A0A553PRF7</accession>
<dbReference type="Proteomes" id="UP000318571">
    <property type="component" value="Chromosome 12"/>
</dbReference>
<comment type="caution">
    <text evidence="1">The sequence shown here is derived from an EMBL/GenBank/DDBJ whole genome shotgun (WGS) entry which is preliminary data.</text>
</comment>
<keyword evidence="2" id="KW-1185">Reference proteome</keyword>
<proteinExistence type="predicted"/>
<protein>
    <submittedName>
        <fullName evidence="1">Uncharacterized protein</fullName>
    </submittedName>
</protein>
<evidence type="ECO:0000313" key="1">
    <source>
        <dbReference type="EMBL" id="TRY80268.1"/>
    </source>
</evidence>
<dbReference type="EMBL" id="VCGU01000001">
    <property type="protein sequence ID" value="TRY80268.1"/>
    <property type="molecule type" value="Genomic_DNA"/>
</dbReference>
<dbReference type="AlphaFoldDB" id="A0A553PRF7"/>
<organism evidence="1 2">
    <name type="scientific">Tigriopus californicus</name>
    <name type="common">Marine copepod</name>
    <dbReference type="NCBI Taxonomy" id="6832"/>
    <lineage>
        <taxon>Eukaryota</taxon>
        <taxon>Metazoa</taxon>
        <taxon>Ecdysozoa</taxon>
        <taxon>Arthropoda</taxon>
        <taxon>Crustacea</taxon>
        <taxon>Multicrustacea</taxon>
        <taxon>Hexanauplia</taxon>
        <taxon>Copepoda</taxon>
        <taxon>Harpacticoida</taxon>
        <taxon>Harpacticidae</taxon>
        <taxon>Tigriopus</taxon>
    </lineage>
</organism>
<gene>
    <name evidence="1" type="ORF">TCAL_15418</name>
</gene>
<evidence type="ECO:0000313" key="2">
    <source>
        <dbReference type="Proteomes" id="UP000318571"/>
    </source>
</evidence>
<reference evidence="1 2" key="1">
    <citation type="journal article" date="2018" name="Nat. Ecol. Evol.">
        <title>Genomic signatures of mitonuclear coevolution across populations of Tigriopus californicus.</title>
        <authorList>
            <person name="Barreto F.S."/>
            <person name="Watson E.T."/>
            <person name="Lima T.G."/>
            <person name="Willett C.S."/>
            <person name="Edmands S."/>
            <person name="Li W."/>
            <person name="Burton R.S."/>
        </authorList>
    </citation>
    <scope>NUCLEOTIDE SEQUENCE [LARGE SCALE GENOMIC DNA]</scope>
    <source>
        <strain evidence="1 2">San Diego</strain>
    </source>
</reference>
<sequence length="442" mass="52279">MPLLRFQGDCEIEEGLVMNLRNTQEIQKTIPLIQENRDTNNSEVDTMLLAENLISVLKTERDAKQILVILRNRNDPMIVEKMKMVEDVKFYGISYVIKETKIGVNRDSGLSSFANFSTLNYSKFRYSHDSKSVASYASYWEFQNYDLNKWREKLERASSIKQYSLVVQESPNKDTNYPLLLWLEMSDEWCSCYALDLDGQFPGNDHHPLNSLTNWDTAEIVELTFHHEMREWKVWKHILKAEILYSHRLNLQLNTKHDSANSNVVSKAISKAVLQSYTSNPQFQYWNEIDHLVDWLLPRLNTPVINFLITWQFPYYEFKETTQFASEPQEVAQLRKELKKLFRYRNHPSKLNVPLLLLLWENDTFSRFRASLKKYFPHFAEESWYSEFASTEEQCQTKHQNIMETLSKNSIYRQSEKEDIKQLIRIPRQSTAVFADALIFMA</sequence>
<name>A0A553PRF7_TIGCA</name>